<name>A0ACC0YTK2_9ROSI</name>
<comment type="caution">
    <text evidence="1">The sequence shown here is derived from an EMBL/GenBank/DDBJ whole genome shotgun (WGS) entry which is preliminary data.</text>
</comment>
<organism evidence="1 2">
    <name type="scientific">Pistacia integerrima</name>
    <dbReference type="NCBI Taxonomy" id="434235"/>
    <lineage>
        <taxon>Eukaryota</taxon>
        <taxon>Viridiplantae</taxon>
        <taxon>Streptophyta</taxon>
        <taxon>Embryophyta</taxon>
        <taxon>Tracheophyta</taxon>
        <taxon>Spermatophyta</taxon>
        <taxon>Magnoliopsida</taxon>
        <taxon>eudicotyledons</taxon>
        <taxon>Gunneridae</taxon>
        <taxon>Pentapetalae</taxon>
        <taxon>rosids</taxon>
        <taxon>malvids</taxon>
        <taxon>Sapindales</taxon>
        <taxon>Anacardiaceae</taxon>
        <taxon>Pistacia</taxon>
    </lineage>
</organism>
<dbReference type="Proteomes" id="UP001163603">
    <property type="component" value="Chromosome 4"/>
</dbReference>
<accession>A0ACC0YTK2</accession>
<proteinExistence type="predicted"/>
<gene>
    <name evidence="1" type="ORF">Pint_17747</name>
</gene>
<evidence type="ECO:0000313" key="1">
    <source>
        <dbReference type="EMBL" id="KAJ0042008.1"/>
    </source>
</evidence>
<evidence type="ECO:0000313" key="2">
    <source>
        <dbReference type="Proteomes" id="UP001163603"/>
    </source>
</evidence>
<protein>
    <submittedName>
        <fullName evidence="1">Uncharacterized protein</fullName>
    </submittedName>
</protein>
<dbReference type="EMBL" id="CM047739">
    <property type="protein sequence ID" value="KAJ0042008.1"/>
    <property type="molecule type" value="Genomic_DNA"/>
</dbReference>
<reference evidence="2" key="1">
    <citation type="journal article" date="2023" name="G3 (Bethesda)">
        <title>Genome assembly and association tests identify interacting loci associated with vigor, precocity, and sex in interspecific pistachio rootstocks.</title>
        <authorList>
            <person name="Palmer W."/>
            <person name="Jacygrad E."/>
            <person name="Sagayaradj S."/>
            <person name="Cavanaugh K."/>
            <person name="Han R."/>
            <person name="Bertier L."/>
            <person name="Beede B."/>
            <person name="Kafkas S."/>
            <person name="Golino D."/>
            <person name="Preece J."/>
            <person name="Michelmore R."/>
        </authorList>
    </citation>
    <scope>NUCLEOTIDE SEQUENCE [LARGE SCALE GENOMIC DNA]</scope>
</reference>
<sequence>MTRVKFDVHANTFYPSATHIITCIFPASQAWHLYQTNRLLELVDSKLSKFNKEEVKRLIGVVLLCTQSLPSSTPSMSRLIAMLCGDIEVSTVNSKPGNLTEWTFADVASGDLFFVIIQLKEVMMVAITSL</sequence>
<keyword evidence="2" id="KW-1185">Reference proteome</keyword>